<name>A0A1R2CEA4_9CILI</name>
<keyword evidence="1" id="KW-0863">Zinc-finger</keyword>
<evidence type="ECO:0000259" key="2">
    <source>
        <dbReference type="PROSITE" id="PS50157"/>
    </source>
</evidence>
<evidence type="ECO:0000313" key="4">
    <source>
        <dbReference type="Proteomes" id="UP000187209"/>
    </source>
</evidence>
<keyword evidence="1" id="KW-0862">Zinc</keyword>
<comment type="caution">
    <text evidence="3">The sequence shown here is derived from an EMBL/GenBank/DDBJ whole genome shotgun (WGS) entry which is preliminary data.</text>
</comment>
<accession>A0A1R2CEA4</accession>
<dbReference type="PROSITE" id="PS00028">
    <property type="entry name" value="ZINC_FINGER_C2H2_1"/>
    <property type="match status" value="1"/>
</dbReference>
<feature type="domain" description="C2H2-type" evidence="2">
    <location>
        <begin position="120"/>
        <end position="143"/>
    </location>
</feature>
<keyword evidence="1" id="KW-0479">Metal-binding</keyword>
<dbReference type="InterPro" id="IPR013087">
    <property type="entry name" value="Znf_C2H2_type"/>
</dbReference>
<dbReference type="GO" id="GO:0008270">
    <property type="term" value="F:zinc ion binding"/>
    <property type="evidence" value="ECO:0007669"/>
    <property type="project" value="UniProtKB-KW"/>
</dbReference>
<protein>
    <recommendedName>
        <fullName evidence="2">C2H2-type domain-containing protein</fullName>
    </recommendedName>
</protein>
<evidence type="ECO:0000256" key="1">
    <source>
        <dbReference type="PROSITE-ProRule" id="PRU00042"/>
    </source>
</evidence>
<proteinExistence type="predicted"/>
<gene>
    <name evidence="3" type="ORF">SteCoe_10953</name>
</gene>
<dbReference type="PROSITE" id="PS50157">
    <property type="entry name" value="ZINC_FINGER_C2H2_2"/>
    <property type="match status" value="1"/>
</dbReference>
<dbReference type="EMBL" id="MPUH01000179">
    <property type="protein sequence ID" value="OMJ87357.1"/>
    <property type="molecule type" value="Genomic_DNA"/>
</dbReference>
<reference evidence="3 4" key="1">
    <citation type="submission" date="2016-11" db="EMBL/GenBank/DDBJ databases">
        <title>The macronuclear genome of Stentor coeruleus: a giant cell with tiny introns.</title>
        <authorList>
            <person name="Slabodnick M."/>
            <person name="Ruby J.G."/>
            <person name="Reiff S.B."/>
            <person name="Swart E.C."/>
            <person name="Gosai S."/>
            <person name="Prabakaran S."/>
            <person name="Witkowska E."/>
            <person name="Larue G.E."/>
            <person name="Fisher S."/>
            <person name="Freeman R.M."/>
            <person name="Gunawardena J."/>
            <person name="Chu W."/>
            <person name="Stover N.A."/>
            <person name="Gregory B.D."/>
            <person name="Nowacki M."/>
            <person name="Derisi J."/>
            <person name="Roy S.W."/>
            <person name="Marshall W.F."/>
            <person name="Sood P."/>
        </authorList>
    </citation>
    <scope>NUCLEOTIDE SEQUENCE [LARGE SCALE GENOMIC DNA]</scope>
    <source>
        <strain evidence="3">WM001</strain>
    </source>
</reference>
<organism evidence="3 4">
    <name type="scientific">Stentor coeruleus</name>
    <dbReference type="NCBI Taxonomy" id="5963"/>
    <lineage>
        <taxon>Eukaryota</taxon>
        <taxon>Sar</taxon>
        <taxon>Alveolata</taxon>
        <taxon>Ciliophora</taxon>
        <taxon>Postciliodesmatophora</taxon>
        <taxon>Heterotrichea</taxon>
        <taxon>Heterotrichida</taxon>
        <taxon>Stentoridae</taxon>
        <taxon>Stentor</taxon>
    </lineage>
</organism>
<evidence type="ECO:0000313" key="3">
    <source>
        <dbReference type="EMBL" id="OMJ87357.1"/>
    </source>
</evidence>
<dbReference type="AlphaFoldDB" id="A0A1R2CEA4"/>
<keyword evidence="4" id="KW-1185">Reference proteome</keyword>
<sequence length="143" mass="16104">MSTTIKQGLEFCCMGHEAYFIEDFQSDDEDGILNLDFKSSNSISFMPEPYEDIQKELRISQFHSETGTQCDFKPTITISTLSSMPSISSNNDKIIIPNPTVYTLTHTARASFPNILNSNYQCKTCGMFFKNSQALGGHLSRKH</sequence>
<dbReference type="Proteomes" id="UP000187209">
    <property type="component" value="Unassembled WGS sequence"/>
</dbReference>